<protein>
    <submittedName>
        <fullName evidence="1">Uncharacterized protein</fullName>
    </submittedName>
</protein>
<gene>
    <name evidence="1" type="ORF">RF55_18282</name>
</gene>
<keyword evidence="2" id="KW-1185">Reference proteome</keyword>
<accession>A0A0J7K1J6</accession>
<dbReference type="Proteomes" id="UP000036403">
    <property type="component" value="Unassembled WGS sequence"/>
</dbReference>
<dbReference type="PaxDb" id="67767-A0A0J7K1J6"/>
<name>A0A0J7K1J6_LASNI</name>
<sequence>MWGDTEEAREWEQNKAWMYEDIFNLKQLFGLEPYTGCSVKTVTTVKVRKSYLEMNVMQNIHPQLVLVAILFDNVLNMRVKVTPLDQI</sequence>
<dbReference type="EMBL" id="LBMM01017211">
    <property type="protein sequence ID" value="KMQ84159.1"/>
    <property type="molecule type" value="Genomic_DNA"/>
</dbReference>
<proteinExistence type="predicted"/>
<evidence type="ECO:0000313" key="1">
    <source>
        <dbReference type="EMBL" id="KMQ84159.1"/>
    </source>
</evidence>
<reference evidence="1 2" key="1">
    <citation type="submission" date="2015-04" db="EMBL/GenBank/DDBJ databases">
        <title>Lasius niger genome sequencing.</title>
        <authorList>
            <person name="Konorov E.A."/>
            <person name="Nikitin M.A."/>
            <person name="Kirill M.V."/>
            <person name="Chang P."/>
        </authorList>
    </citation>
    <scope>NUCLEOTIDE SEQUENCE [LARGE SCALE GENOMIC DNA]</scope>
    <source>
        <tissue evidence="1">Whole</tissue>
    </source>
</reference>
<evidence type="ECO:0000313" key="2">
    <source>
        <dbReference type="Proteomes" id="UP000036403"/>
    </source>
</evidence>
<dbReference type="AlphaFoldDB" id="A0A0J7K1J6"/>
<organism evidence="1 2">
    <name type="scientific">Lasius niger</name>
    <name type="common">Black garden ant</name>
    <dbReference type="NCBI Taxonomy" id="67767"/>
    <lineage>
        <taxon>Eukaryota</taxon>
        <taxon>Metazoa</taxon>
        <taxon>Ecdysozoa</taxon>
        <taxon>Arthropoda</taxon>
        <taxon>Hexapoda</taxon>
        <taxon>Insecta</taxon>
        <taxon>Pterygota</taxon>
        <taxon>Neoptera</taxon>
        <taxon>Endopterygota</taxon>
        <taxon>Hymenoptera</taxon>
        <taxon>Apocrita</taxon>
        <taxon>Aculeata</taxon>
        <taxon>Formicoidea</taxon>
        <taxon>Formicidae</taxon>
        <taxon>Formicinae</taxon>
        <taxon>Lasius</taxon>
        <taxon>Lasius</taxon>
    </lineage>
</organism>
<comment type="caution">
    <text evidence="1">The sequence shown here is derived from an EMBL/GenBank/DDBJ whole genome shotgun (WGS) entry which is preliminary data.</text>
</comment>
<dbReference type="OrthoDB" id="7558613at2759"/>